<evidence type="ECO:0000256" key="1">
    <source>
        <dbReference type="SAM" id="MobiDB-lite"/>
    </source>
</evidence>
<dbReference type="VEuPathDB" id="VectorBase:AMEC009080"/>
<dbReference type="Proteomes" id="UP000075902">
    <property type="component" value="Unassembled WGS sequence"/>
</dbReference>
<name>A0A182TVL4_9DIPT</name>
<reference evidence="3" key="1">
    <citation type="submission" date="2014-01" db="EMBL/GenBank/DDBJ databases">
        <title>The Genome Sequence of Anopheles melas CM1001059_A (V2).</title>
        <authorList>
            <consortium name="The Broad Institute Genomics Platform"/>
            <person name="Neafsey D.E."/>
            <person name="Besansky N."/>
            <person name="Howell P."/>
            <person name="Walton C."/>
            <person name="Young S.K."/>
            <person name="Zeng Q."/>
            <person name="Gargeya S."/>
            <person name="Fitzgerald M."/>
            <person name="Haas B."/>
            <person name="Abouelleil A."/>
            <person name="Allen A.W."/>
            <person name="Alvarado L."/>
            <person name="Arachchi H.M."/>
            <person name="Berlin A.M."/>
            <person name="Chapman S.B."/>
            <person name="Gainer-Dewar J."/>
            <person name="Goldberg J."/>
            <person name="Griggs A."/>
            <person name="Gujja S."/>
            <person name="Hansen M."/>
            <person name="Howarth C."/>
            <person name="Imamovic A."/>
            <person name="Ireland A."/>
            <person name="Larimer J."/>
            <person name="McCowan C."/>
            <person name="Murphy C."/>
            <person name="Pearson M."/>
            <person name="Poon T.W."/>
            <person name="Priest M."/>
            <person name="Roberts A."/>
            <person name="Saif S."/>
            <person name="Shea T."/>
            <person name="Sisk P."/>
            <person name="Sykes S."/>
            <person name="Wortman J."/>
            <person name="Nusbaum C."/>
            <person name="Birren B."/>
        </authorList>
    </citation>
    <scope>NUCLEOTIDE SEQUENCE [LARGE SCALE GENOMIC DNA]</scope>
    <source>
        <strain evidence="3">CM1001059</strain>
    </source>
</reference>
<reference evidence="2" key="2">
    <citation type="submission" date="2020-05" db="UniProtKB">
        <authorList>
            <consortium name="EnsemblMetazoa"/>
        </authorList>
    </citation>
    <scope>IDENTIFICATION</scope>
    <source>
        <strain evidence="2">CM1001059</strain>
    </source>
</reference>
<accession>A0A182TVL4</accession>
<feature type="region of interest" description="Disordered" evidence="1">
    <location>
        <begin position="108"/>
        <end position="183"/>
    </location>
</feature>
<feature type="compositionally biased region" description="Polar residues" evidence="1">
    <location>
        <begin position="161"/>
        <end position="178"/>
    </location>
</feature>
<evidence type="ECO:0000313" key="3">
    <source>
        <dbReference type="Proteomes" id="UP000075902"/>
    </source>
</evidence>
<dbReference type="AlphaFoldDB" id="A0A182TVL4"/>
<protein>
    <submittedName>
        <fullName evidence="2">Uncharacterized protein</fullName>
    </submittedName>
</protein>
<sequence>MIYLVVAGVILFAYLFLYDWWTDGTGSSPVVRPGAVRNVTVLLAATEPRGKAGTVACDASTADGCDTEPPIGVLTNGNGSAQAQPIVDASAVELVAQQIKQQVSVSNANFLYDRPQPRRQQKQKRPNRPQDRPCLVNGRQERCAESESVDTNDNHIKMETTTDSVPATTTGEENSSAAPGQERASFIVGEEDSQLDDELEANDAFPQTMENGSGLRSVSSYEMNLTEKRRRLR</sequence>
<proteinExistence type="predicted"/>
<evidence type="ECO:0000313" key="2">
    <source>
        <dbReference type="EnsemblMetazoa" id="AMEC009080-PA"/>
    </source>
</evidence>
<feature type="compositionally biased region" description="Polar residues" evidence="1">
    <location>
        <begin position="208"/>
        <end position="223"/>
    </location>
</feature>
<keyword evidence="3" id="KW-1185">Reference proteome</keyword>
<dbReference type="EnsemblMetazoa" id="AMEC009080-RA">
    <property type="protein sequence ID" value="AMEC009080-PA"/>
    <property type="gene ID" value="AMEC009080"/>
</dbReference>
<feature type="region of interest" description="Disordered" evidence="1">
    <location>
        <begin position="205"/>
        <end position="233"/>
    </location>
</feature>
<feature type="compositionally biased region" description="Basic residues" evidence="1">
    <location>
        <begin position="117"/>
        <end position="127"/>
    </location>
</feature>
<organism evidence="2 3">
    <name type="scientific">Anopheles melas</name>
    <dbReference type="NCBI Taxonomy" id="34690"/>
    <lineage>
        <taxon>Eukaryota</taxon>
        <taxon>Metazoa</taxon>
        <taxon>Ecdysozoa</taxon>
        <taxon>Arthropoda</taxon>
        <taxon>Hexapoda</taxon>
        <taxon>Insecta</taxon>
        <taxon>Pterygota</taxon>
        <taxon>Neoptera</taxon>
        <taxon>Endopterygota</taxon>
        <taxon>Diptera</taxon>
        <taxon>Nematocera</taxon>
        <taxon>Culicoidea</taxon>
        <taxon>Culicidae</taxon>
        <taxon>Anophelinae</taxon>
        <taxon>Anopheles</taxon>
    </lineage>
</organism>